<proteinExistence type="predicted"/>
<accession>E2B1X5</accession>
<name>E2B1X5_CAMFO</name>
<feature type="compositionally biased region" description="Basic and acidic residues" evidence="1">
    <location>
        <begin position="102"/>
        <end position="121"/>
    </location>
</feature>
<evidence type="ECO:0000313" key="3">
    <source>
        <dbReference type="Proteomes" id="UP000000311"/>
    </source>
</evidence>
<gene>
    <name evidence="2" type="ORF">EAG_04059</name>
</gene>
<dbReference type="AlphaFoldDB" id="E2B1X5"/>
<evidence type="ECO:0000313" key="2">
    <source>
        <dbReference type="EMBL" id="EFN60331.1"/>
    </source>
</evidence>
<protein>
    <submittedName>
        <fullName evidence="2">Uncharacterized protein</fullName>
    </submittedName>
</protein>
<organism evidence="3">
    <name type="scientific">Camponotus floridanus</name>
    <name type="common">Florida carpenter ant</name>
    <dbReference type="NCBI Taxonomy" id="104421"/>
    <lineage>
        <taxon>Eukaryota</taxon>
        <taxon>Metazoa</taxon>
        <taxon>Ecdysozoa</taxon>
        <taxon>Arthropoda</taxon>
        <taxon>Hexapoda</taxon>
        <taxon>Insecta</taxon>
        <taxon>Pterygota</taxon>
        <taxon>Neoptera</taxon>
        <taxon>Endopterygota</taxon>
        <taxon>Hymenoptera</taxon>
        <taxon>Apocrita</taxon>
        <taxon>Aculeata</taxon>
        <taxon>Formicoidea</taxon>
        <taxon>Formicidae</taxon>
        <taxon>Formicinae</taxon>
        <taxon>Camponotus</taxon>
    </lineage>
</organism>
<evidence type="ECO:0000256" key="1">
    <source>
        <dbReference type="SAM" id="MobiDB-lite"/>
    </source>
</evidence>
<dbReference type="InParanoid" id="E2B1X5"/>
<reference evidence="2 3" key="1">
    <citation type="journal article" date="2010" name="Science">
        <title>Genomic comparison of the ants Camponotus floridanus and Harpegnathos saltator.</title>
        <authorList>
            <person name="Bonasio R."/>
            <person name="Zhang G."/>
            <person name="Ye C."/>
            <person name="Mutti N.S."/>
            <person name="Fang X."/>
            <person name="Qin N."/>
            <person name="Donahue G."/>
            <person name="Yang P."/>
            <person name="Li Q."/>
            <person name="Li C."/>
            <person name="Zhang P."/>
            <person name="Huang Z."/>
            <person name="Berger S.L."/>
            <person name="Reinberg D."/>
            <person name="Wang J."/>
            <person name="Liebig J."/>
        </authorList>
    </citation>
    <scope>NUCLEOTIDE SEQUENCE [LARGE SCALE GENOMIC DNA]</scope>
    <source>
        <strain evidence="3">C129</strain>
    </source>
</reference>
<dbReference type="EMBL" id="GL444981">
    <property type="protein sequence ID" value="EFN60331.1"/>
    <property type="molecule type" value="Genomic_DNA"/>
</dbReference>
<feature type="region of interest" description="Disordered" evidence="1">
    <location>
        <begin position="102"/>
        <end position="129"/>
    </location>
</feature>
<dbReference type="Proteomes" id="UP000000311">
    <property type="component" value="Unassembled WGS sequence"/>
</dbReference>
<feature type="region of interest" description="Disordered" evidence="1">
    <location>
        <begin position="203"/>
        <end position="227"/>
    </location>
</feature>
<keyword evidence="3" id="KW-1185">Reference proteome</keyword>
<sequence>MENADLDKAIVTERSRIIISGQLNASRRAAKEANGCESVSSRDVQLCHSLQPHEFLDIKSDIAVEIYRSTKSKASFGADKFVNESRKAAVHLFRDRFATSRVNRKEGDEEERGVERSGRRAENKKRAKWSAGPVVSCDRKWHSFFASLPSSSTKPRGACTSKGREIGDAPMPCTLFPLFKGRYVPPHGHTTVTDKDLRRVRLSDADVTRGDSGGGGSGGASSEWTRA</sequence>